<evidence type="ECO:0000313" key="4">
    <source>
        <dbReference type="EMBL" id="AHC15897.1"/>
    </source>
</evidence>
<name>V5WJ89_9SPIO</name>
<evidence type="ECO:0000256" key="2">
    <source>
        <dbReference type="ARBA" id="ARBA00023125"/>
    </source>
</evidence>
<dbReference type="PANTHER" id="PTHR46797:SF1">
    <property type="entry name" value="METHYLPHOSPHONATE SYNTHASE"/>
    <property type="match status" value="1"/>
</dbReference>
<dbReference type="SUPFAM" id="SSF47413">
    <property type="entry name" value="lambda repressor-like DNA-binding domains"/>
    <property type="match status" value="1"/>
</dbReference>
<dbReference type="OrthoDB" id="833147at2"/>
<dbReference type="Pfam" id="PF06114">
    <property type="entry name" value="Peptidase_M78"/>
    <property type="match status" value="1"/>
</dbReference>
<evidence type="ECO:0000259" key="3">
    <source>
        <dbReference type="PROSITE" id="PS50943"/>
    </source>
</evidence>
<dbReference type="AlphaFoldDB" id="V5WJ89"/>
<dbReference type="GO" id="GO:0003700">
    <property type="term" value="F:DNA-binding transcription factor activity"/>
    <property type="evidence" value="ECO:0007669"/>
    <property type="project" value="TreeGrafter"/>
</dbReference>
<dbReference type="GO" id="GO:0003677">
    <property type="term" value="F:DNA binding"/>
    <property type="evidence" value="ECO:0007669"/>
    <property type="project" value="UniProtKB-KW"/>
</dbReference>
<evidence type="ECO:0000256" key="1">
    <source>
        <dbReference type="ARBA" id="ARBA00007227"/>
    </source>
</evidence>
<dbReference type="InterPro" id="IPR010359">
    <property type="entry name" value="IrrE_HExxH"/>
</dbReference>
<proteinExistence type="inferred from homology"/>
<evidence type="ECO:0000313" key="5">
    <source>
        <dbReference type="Proteomes" id="UP000018680"/>
    </source>
</evidence>
<dbReference type="Gene3D" id="1.10.260.40">
    <property type="entry name" value="lambda repressor-like DNA-binding domains"/>
    <property type="match status" value="1"/>
</dbReference>
<comment type="similarity">
    <text evidence="1">Belongs to the short-chain fatty acyl-CoA assimilation regulator (ScfR) family.</text>
</comment>
<protein>
    <recommendedName>
        <fullName evidence="3">HTH cro/C1-type domain-containing protein</fullName>
    </recommendedName>
</protein>
<reference evidence="4 5" key="1">
    <citation type="journal article" date="2015" name="Stand. Genomic Sci.">
        <title>Complete genome sequence and description of Salinispira pacifica gen. nov., sp. nov., a novel spirochaete isolated form a hypersaline microbial mat.</title>
        <authorList>
            <person name="Ben Hania W."/>
            <person name="Joseph M."/>
            <person name="Schumann P."/>
            <person name="Bunk B."/>
            <person name="Fiebig A."/>
            <person name="Sproer C."/>
            <person name="Klenk H.P."/>
            <person name="Fardeau M.L."/>
            <person name="Spring S."/>
        </authorList>
    </citation>
    <scope>NUCLEOTIDE SEQUENCE [LARGE SCALE GENOMIC DNA]</scope>
    <source>
        <strain evidence="4 5">L21-RPul-D2</strain>
    </source>
</reference>
<dbReference type="eggNOG" id="COG3800">
    <property type="taxonomic scope" value="Bacteria"/>
</dbReference>
<dbReference type="SMART" id="SM00530">
    <property type="entry name" value="HTH_XRE"/>
    <property type="match status" value="1"/>
</dbReference>
<dbReference type="KEGG" id="slr:L21SP2_2545"/>
<accession>V5WJ89</accession>
<dbReference type="PATRIC" id="fig|1307761.3.peg.2537"/>
<dbReference type="PROSITE" id="PS50943">
    <property type="entry name" value="HTH_CROC1"/>
    <property type="match status" value="1"/>
</dbReference>
<dbReference type="GO" id="GO:0005829">
    <property type="term" value="C:cytosol"/>
    <property type="evidence" value="ECO:0007669"/>
    <property type="project" value="TreeGrafter"/>
</dbReference>
<gene>
    <name evidence="4" type="ORF">L21SP2_2545</name>
</gene>
<sequence length="515" mass="59351">MEFMDQFISGDNLKLILGLKIKHYRQQQGLSLQRLARRSGLALSYISEIESGKKYPKPEKLIQLARALNISYDELVSARVQEDLDPLANLMNSPLIREFPFELFGVSTRDILQLFGNKPENAQAFLSTFIQIGQAYDMSLENFLFAALRTYQTRQNNYFPEQEAQAEIYRDSLKEASEELGGEGREAPGSQVLVKLLQGMHGYELDTHTLSRNPELEKFRSVYREGPVPRLYLNARLLESQKRFILLRELAFLNLELKIRPFTSSWIQVASFDQLVNNFIASYFAGAVLLPRSRMSEYIRSMQNRSSWSPELLLEPLEREDVTPEMFLYRMSQILPGLHDLSKIFYLRFTGKRDGDRVHLTKELNMTDDMIPYGLHLHEHFCRRWLPLRLMNQIREEGPGEPGELPRAGAQRVRFLDGDREYLLLSVARPLSLEDGKLSVMTLGIQLDGEQRDFFPFALDPSIPDELVHETCERCPLSSGECSLRAAPPGIRHLQDALQRKEKAISGLLRRDQPR</sequence>
<organism evidence="4 5">
    <name type="scientific">Salinispira pacifica</name>
    <dbReference type="NCBI Taxonomy" id="1307761"/>
    <lineage>
        <taxon>Bacteria</taxon>
        <taxon>Pseudomonadati</taxon>
        <taxon>Spirochaetota</taxon>
        <taxon>Spirochaetia</taxon>
        <taxon>Spirochaetales</taxon>
        <taxon>Spirochaetaceae</taxon>
        <taxon>Salinispira</taxon>
    </lineage>
</organism>
<dbReference type="HOGENOM" id="CLU_533901_0_0_12"/>
<dbReference type="InterPro" id="IPR001387">
    <property type="entry name" value="Cro/C1-type_HTH"/>
</dbReference>
<keyword evidence="5" id="KW-1185">Reference proteome</keyword>
<dbReference type="EMBL" id="CP006939">
    <property type="protein sequence ID" value="AHC15897.1"/>
    <property type="molecule type" value="Genomic_DNA"/>
</dbReference>
<dbReference type="CDD" id="cd00093">
    <property type="entry name" value="HTH_XRE"/>
    <property type="match status" value="1"/>
</dbReference>
<dbReference type="InterPro" id="IPR010982">
    <property type="entry name" value="Lambda_DNA-bd_dom_sf"/>
</dbReference>
<dbReference type="Pfam" id="PF01381">
    <property type="entry name" value="HTH_3"/>
    <property type="match status" value="1"/>
</dbReference>
<dbReference type="PANTHER" id="PTHR46797">
    <property type="entry name" value="HTH-TYPE TRANSCRIPTIONAL REGULATOR"/>
    <property type="match status" value="1"/>
</dbReference>
<dbReference type="InterPro" id="IPR050807">
    <property type="entry name" value="TransReg_Diox_bact_type"/>
</dbReference>
<dbReference type="Proteomes" id="UP000018680">
    <property type="component" value="Chromosome"/>
</dbReference>
<dbReference type="STRING" id="1307761.L21SP2_2545"/>
<keyword evidence="2" id="KW-0238">DNA-binding</keyword>
<feature type="domain" description="HTH cro/C1-type" evidence="3">
    <location>
        <begin position="21"/>
        <end position="75"/>
    </location>
</feature>